<dbReference type="STRING" id="326424.FRAAL0418"/>
<proteinExistence type="predicted"/>
<dbReference type="HOGENOM" id="CLU_1989370_0_0_11"/>
<protein>
    <submittedName>
        <fullName evidence="2">Uncharacterized protein</fullName>
    </submittedName>
</protein>
<gene>
    <name evidence="2" type="ordered locus">FRAAL0418</name>
</gene>
<feature type="compositionally biased region" description="Basic and acidic residues" evidence="1">
    <location>
        <begin position="66"/>
        <end position="80"/>
    </location>
</feature>
<keyword evidence="3" id="KW-1185">Reference proteome</keyword>
<dbReference type="KEGG" id="fal:FRAAL0418"/>
<reference evidence="2 3" key="1">
    <citation type="journal article" date="2007" name="Genome Res.">
        <title>Genome characteristics of facultatively symbiotic Frankia sp. strains reflect host range and host plant biogeography.</title>
        <authorList>
            <person name="Normand P."/>
            <person name="Lapierre P."/>
            <person name="Tisa L.S."/>
            <person name="Gogarten J.P."/>
            <person name="Alloisio N."/>
            <person name="Bagnarol E."/>
            <person name="Bassi C.A."/>
            <person name="Berry A.M."/>
            <person name="Bickhart D.M."/>
            <person name="Choisne N."/>
            <person name="Couloux A."/>
            <person name="Cournoyer B."/>
            <person name="Cruveiller S."/>
            <person name="Daubin V."/>
            <person name="Demange N."/>
            <person name="Francino M.P."/>
            <person name="Goltsman E."/>
            <person name="Huang Y."/>
            <person name="Kopp O.R."/>
            <person name="Labarre L."/>
            <person name="Lapidus A."/>
            <person name="Lavire C."/>
            <person name="Marechal J."/>
            <person name="Martinez M."/>
            <person name="Mastronunzio J.E."/>
            <person name="Mullin B.C."/>
            <person name="Niemann J."/>
            <person name="Pujic P."/>
            <person name="Rawnsley T."/>
            <person name="Rouy Z."/>
            <person name="Schenowitz C."/>
            <person name="Sellstedt A."/>
            <person name="Tavares F."/>
            <person name="Tomkins J.P."/>
            <person name="Vallenet D."/>
            <person name="Valverde C."/>
            <person name="Wall L.G."/>
            <person name="Wang Y."/>
            <person name="Medigue C."/>
            <person name="Benson D.R."/>
        </authorList>
    </citation>
    <scope>NUCLEOTIDE SEQUENCE [LARGE SCALE GENOMIC DNA]</scope>
    <source>
        <strain evidence="3">DSM 45986 / CECT 9034 / ACN14a</strain>
    </source>
</reference>
<feature type="region of interest" description="Disordered" evidence="1">
    <location>
        <begin position="66"/>
        <end position="125"/>
    </location>
</feature>
<dbReference type="EMBL" id="CT573213">
    <property type="protein sequence ID" value="CAJ59093.1"/>
    <property type="molecule type" value="Genomic_DNA"/>
</dbReference>
<name>Q0RTK5_FRAAA</name>
<dbReference type="AlphaFoldDB" id="Q0RTK5"/>
<evidence type="ECO:0000313" key="2">
    <source>
        <dbReference type="EMBL" id="CAJ59093.1"/>
    </source>
</evidence>
<dbReference type="Proteomes" id="UP000000657">
    <property type="component" value="Chromosome"/>
</dbReference>
<feature type="region of interest" description="Disordered" evidence="1">
    <location>
        <begin position="1"/>
        <end position="23"/>
    </location>
</feature>
<accession>Q0RTK5</accession>
<feature type="compositionally biased region" description="Basic residues" evidence="1">
    <location>
        <begin position="93"/>
        <end position="107"/>
    </location>
</feature>
<organism evidence="2 3">
    <name type="scientific">Frankia alni (strain DSM 45986 / CECT 9034 / ACN14a)</name>
    <dbReference type="NCBI Taxonomy" id="326424"/>
    <lineage>
        <taxon>Bacteria</taxon>
        <taxon>Bacillati</taxon>
        <taxon>Actinomycetota</taxon>
        <taxon>Actinomycetes</taxon>
        <taxon>Frankiales</taxon>
        <taxon>Frankiaceae</taxon>
        <taxon>Frankia</taxon>
    </lineage>
</organism>
<evidence type="ECO:0000256" key="1">
    <source>
        <dbReference type="SAM" id="MobiDB-lite"/>
    </source>
</evidence>
<sequence length="125" mass="13668">MEHQAGTRGQPRTVAGGVGPDRTRVTRVARVTQVSRVSGVTDVEVPHAVAAFGQQGSEEAEILERDVPNGDRGARHDHSYRIPPWPAPDQRSLGRRPQHRAAHRPGRRAPEGEKPLRLFGPPGRS</sequence>
<evidence type="ECO:0000313" key="3">
    <source>
        <dbReference type="Proteomes" id="UP000000657"/>
    </source>
</evidence>